<dbReference type="Pfam" id="PF00201">
    <property type="entry name" value="UDPGT"/>
    <property type="match status" value="1"/>
</dbReference>
<organism evidence="2 3">
    <name type="scientific">Rubroshorea leprosula</name>
    <dbReference type="NCBI Taxonomy" id="152421"/>
    <lineage>
        <taxon>Eukaryota</taxon>
        <taxon>Viridiplantae</taxon>
        <taxon>Streptophyta</taxon>
        <taxon>Embryophyta</taxon>
        <taxon>Tracheophyta</taxon>
        <taxon>Spermatophyta</taxon>
        <taxon>Magnoliopsida</taxon>
        <taxon>eudicotyledons</taxon>
        <taxon>Gunneridae</taxon>
        <taxon>Pentapetalae</taxon>
        <taxon>rosids</taxon>
        <taxon>malvids</taxon>
        <taxon>Malvales</taxon>
        <taxon>Dipterocarpaceae</taxon>
        <taxon>Rubroshorea</taxon>
    </lineage>
</organism>
<name>A0AAV5KSH2_9ROSI</name>
<proteinExistence type="predicted"/>
<dbReference type="Gene3D" id="3.40.50.2000">
    <property type="entry name" value="Glycogen Phosphorylase B"/>
    <property type="match status" value="1"/>
</dbReference>
<evidence type="ECO:0000313" key="2">
    <source>
        <dbReference type="EMBL" id="GKV27612.1"/>
    </source>
</evidence>
<keyword evidence="1" id="KW-0808">Transferase</keyword>
<gene>
    <name evidence="2" type="ORF">SLEP1_g36768</name>
</gene>
<dbReference type="Proteomes" id="UP001054252">
    <property type="component" value="Unassembled WGS sequence"/>
</dbReference>
<sequence length="170" mass="19235">MMKAKSRGLIIEQSNSSGKNKCLNGHDEQPPKSVMYFFGTTSSMSEEHINELAVGLEESKMRFIRVLRYADRGDVFAVEDQSLKLPEWFEERTGGARMVIREWVPHAEILRHPSTGCFMSHCRWGWCLESISIGVPIAVGDLVTASAIKEAQRTIMASEEGRMMRKGQRN</sequence>
<protein>
    <submittedName>
        <fullName evidence="2">Uncharacterized protein</fullName>
    </submittedName>
</protein>
<dbReference type="PANTHER" id="PTHR48044">
    <property type="entry name" value="GLYCOSYLTRANSFERASE"/>
    <property type="match status" value="1"/>
</dbReference>
<reference evidence="2 3" key="1">
    <citation type="journal article" date="2021" name="Commun. Biol.">
        <title>The genome of Shorea leprosula (Dipterocarpaceae) highlights the ecological relevance of drought in aseasonal tropical rainforests.</title>
        <authorList>
            <person name="Ng K.K.S."/>
            <person name="Kobayashi M.J."/>
            <person name="Fawcett J.A."/>
            <person name="Hatakeyama M."/>
            <person name="Paape T."/>
            <person name="Ng C.H."/>
            <person name="Ang C.C."/>
            <person name="Tnah L.H."/>
            <person name="Lee C.T."/>
            <person name="Nishiyama T."/>
            <person name="Sese J."/>
            <person name="O'Brien M.J."/>
            <person name="Copetti D."/>
            <person name="Mohd Noor M.I."/>
            <person name="Ong R.C."/>
            <person name="Putra M."/>
            <person name="Sireger I.Z."/>
            <person name="Indrioko S."/>
            <person name="Kosugi Y."/>
            <person name="Izuno A."/>
            <person name="Isagi Y."/>
            <person name="Lee S.L."/>
            <person name="Shimizu K.K."/>
        </authorList>
    </citation>
    <scope>NUCLEOTIDE SEQUENCE [LARGE SCALE GENOMIC DNA]</scope>
    <source>
        <strain evidence="2">214</strain>
    </source>
</reference>
<keyword evidence="3" id="KW-1185">Reference proteome</keyword>
<dbReference type="PANTHER" id="PTHR48044:SF22">
    <property type="entry name" value="GLYCOSYLTRANSFERASE"/>
    <property type="match status" value="1"/>
</dbReference>
<dbReference type="GO" id="GO:1901135">
    <property type="term" value="P:carbohydrate derivative metabolic process"/>
    <property type="evidence" value="ECO:0007669"/>
    <property type="project" value="UniProtKB-ARBA"/>
</dbReference>
<dbReference type="SUPFAM" id="SSF53756">
    <property type="entry name" value="UDP-Glycosyltransferase/glycogen phosphorylase"/>
    <property type="match status" value="1"/>
</dbReference>
<evidence type="ECO:0000313" key="3">
    <source>
        <dbReference type="Proteomes" id="UP001054252"/>
    </source>
</evidence>
<dbReference type="EMBL" id="BPVZ01000076">
    <property type="protein sequence ID" value="GKV27612.1"/>
    <property type="molecule type" value="Genomic_DNA"/>
</dbReference>
<accession>A0AAV5KSH2</accession>
<evidence type="ECO:0000256" key="1">
    <source>
        <dbReference type="ARBA" id="ARBA00022679"/>
    </source>
</evidence>
<dbReference type="AlphaFoldDB" id="A0AAV5KSH2"/>
<dbReference type="GO" id="GO:0008194">
    <property type="term" value="F:UDP-glycosyltransferase activity"/>
    <property type="evidence" value="ECO:0007669"/>
    <property type="project" value="InterPro"/>
</dbReference>
<comment type="caution">
    <text evidence="2">The sequence shown here is derived from an EMBL/GenBank/DDBJ whole genome shotgun (WGS) entry which is preliminary data.</text>
</comment>
<dbReference type="InterPro" id="IPR002213">
    <property type="entry name" value="UDP_glucos_trans"/>
</dbReference>